<protein>
    <submittedName>
        <fullName evidence="2">Divergent AAA domain</fullName>
    </submittedName>
</protein>
<dbReference type="Gene3D" id="3.30.950.30">
    <property type="entry name" value="Schlafen, AAA domain"/>
    <property type="match status" value="1"/>
</dbReference>
<dbReference type="AlphaFoldDB" id="A0A174J3Y6"/>
<dbReference type="Gene3D" id="1.10.10.10">
    <property type="entry name" value="Winged helix-like DNA-binding domain superfamily/Winged helix DNA-binding domain"/>
    <property type="match status" value="1"/>
</dbReference>
<sequence length="436" mass="48951">MEFRESETEELKQIVVEDVKKEIVAFANSEGGILYIGAADDGSVVGLENPDETIQQLTNMVRDSIKLDVTMFIRYDTMETEGKQLVAVRVQRGTGRPYYLARKGLRPEGVYVRKGTSSVPATHTNIRRMIKETDGDSFEEMRTLEQELTFKAARAEFAGRKLEFGPMQMKTLGILNTDGIYTNLGLLLSDQCAYTIKAATFEGSDQNVFKDRREFSGSLLAQMGAVYEYIDLRNQTHAIFDKLRRIDTRDYPEVAVREALLNSLVHRDYSFRASTMISVYIDRIEFVSIGGLMTGVTLDDVMLGLSVCRNAKLADVFYRLQLIEAYGTGMRKIMGAYQGTGKIPQIETTDNAFKIVLPNLNADAAPNPNLQNTSKDKNTEQIIQLIKAQGAVTRQDVETLLNVSQTTTGRYLKQMLQNGLLLREGKGKNTKYILPH</sequence>
<dbReference type="RefSeq" id="WP_055154641.1">
    <property type="nucleotide sequence ID" value="NZ_CYZU01000044.1"/>
</dbReference>
<dbReference type="InterPro" id="IPR010382">
    <property type="entry name" value="DUF977"/>
</dbReference>
<reference evidence="2 3" key="1">
    <citation type="submission" date="2015-09" db="EMBL/GenBank/DDBJ databases">
        <authorList>
            <consortium name="Pathogen Informatics"/>
        </authorList>
    </citation>
    <scope>NUCLEOTIDE SEQUENCE [LARGE SCALE GENOMIC DNA]</scope>
    <source>
        <strain evidence="2 3">2789STDY5834876</strain>
    </source>
</reference>
<dbReference type="Pfam" id="PF13749">
    <property type="entry name" value="HATPase_c_4"/>
    <property type="match status" value="1"/>
</dbReference>
<dbReference type="InterPro" id="IPR036388">
    <property type="entry name" value="WH-like_DNA-bd_sf"/>
</dbReference>
<accession>A0A174J3Y6</accession>
<proteinExistence type="predicted"/>
<evidence type="ECO:0000259" key="1">
    <source>
        <dbReference type="Pfam" id="PF04326"/>
    </source>
</evidence>
<dbReference type="PANTHER" id="PTHR30595">
    <property type="entry name" value="GLPR-RELATED TRANSCRIPTIONAL REPRESSOR"/>
    <property type="match status" value="1"/>
</dbReference>
<evidence type="ECO:0000313" key="3">
    <source>
        <dbReference type="Proteomes" id="UP000095544"/>
    </source>
</evidence>
<gene>
    <name evidence="2" type="ORF">ERS852491_03742</name>
</gene>
<dbReference type="STRING" id="39482.ERS852491_03742"/>
<dbReference type="InterPro" id="IPR036390">
    <property type="entry name" value="WH_DNA-bd_sf"/>
</dbReference>
<name>A0A174J3Y6_9FIRM</name>
<dbReference type="OrthoDB" id="9807907at2"/>
<feature type="domain" description="Schlafen AlbA-2" evidence="1">
    <location>
        <begin position="3"/>
        <end position="121"/>
    </location>
</feature>
<organism evidence="2 3">
    <name type="scientific">Faecalicatena contorta</name>
    <dbReference type="NCBI Taxonomy" id="39482"/>
    <lineage>
        <taxon>Bacteria</taxon>
        <taxon>Bacillati</taxon>
        <taxon>Bacillota</taxon>
        <taxon>Clostridia</taxon>
        <taxon>Lachnospirales</taxon>
        <taxon>Lachnospiraceae</taxon>
        <taxon>Faecalicatena</taxon>
    </lineage>
</organism>
<dbReference type="EMBL" id="CYZU01000044">
    <property type="protein sequence ID" value="CUO92976.1"/>
    <property type="molecule type" value="Genomic_DNA"/>
</dbReference>
<evidence type="ECO:0000313" key="2">
    <source>
        <dbReference type="EMBL" id="CUO92976.1"/>
    </source>
</evidence>
<dbReference type="SUPFAM" id="SSF46785">
    <property type="entry name" value="Winged helix' DNA-binding domain"/>
    <property type="match status" value="1"/>
</dbReference>
<dbReference type="Pfam" id="PF06163">
    <property type="entry name" value="DUF977"/>
    <property type="match status" value="1"/>
</dbReference>
<dbReference type="InterPro" id="IPR038461">
    <property type="entry name" value="Schlafen_AlbA_2_dom_sf"/>
</dbReference>
<dbReference type="InterPro" id="IPR038475">
    <property type="entry name" value="RecG_C_sf"/>
</dbReference>
<dbReference type="Gene3D" id="3.30.565.60">
    <property type="match status" value="1"/>
</dbReference>
<dbReference type="InterPro" id="IPR007421">
    <property type="entry name" value="Schlafen_AlbA_2_dom"/>
</dbReference>
<dbReference type="Pfam" id="PF04326">
    <property type="entry name" value="SLFN_AlbA_2"/>
    <property type="match status" value="1"/>
</dbReference>
<dbReference type="PANTHER" id="PTHR30595:SF6">
    <property type="entry name" value="SCHLAFEN ALBA-2 DOMAIN-CONTAINING PROTEIN"/>
    <property type="match status" value="1"/>
</dbReference>
<dbReference type="Proteomes" id="UP000095544">
    <property type="component" value="Unassembled WGS sequence"/>
</dbReference>